<dbReference type="InterPro" id="IPR012337">
    <property type="entry name" value="RNaseH-like_sf"/>
</dbReference>
<dbReference type="VEuPathDB" id="FungiDB:H257_13181"/>
<comment type="caution">
    <text evidence="1">The sequence shown here is derived from an EMBL/GenBank/DDBJ whole genome shotgun (WGS) entry which is preliminary data.</text>
</comment>
<gene>
    <name evidence="1" type="ORF">AaE_009940</name>
</gene>
<evidence type="ECO:0000313" key="2">
    <source>
        <dbReference type="Proteomes" id="UP000469452"/>
    </source>
</evidence>
<dbReference type="AlphaFoldDB" id="A0A6A5AAW3"/>
<dbReference type="SUPFAM" id="SSF53098">
    <property type="entry name" value="Ribonuclease H-like"/>
    <property type="match status" value="1"/>
</dbReference>
<accession>A0A6A5AAW3</accession>
<dbReference type="GO" id="GO:0003676">
    <property type="term" value="F:nucleic acid binding"/>
    <property type="evidence" value="ECO:0007669"/>
    <property type="project" value="InterPro"/>
</dbReference>
<evidence type="ECO:0000313" key="1">
    <source>
        <dbReference type="EMBL" id="KAF0722508.1"/>
    </source>
</evidence>
<name>A0A6A5AAW3_APHAT</name>
<evidence type="ECO:0008006" key="3">
    <source>
        <dbReference type="Google" id="ProtNLM"/>
    </source>
</evidence>
<dbReference type="EMBL" id="VJMI01015896">
    <property type="protein sequence ID" value="KAF0722508.1"/>
    <property type="molecule type" value="Genomic_DNA"/>
</dbReference>
<dbReference type="Proteomes" id="UP000469452">
    <property type="component" value="Unassembled WGS sequence"/>
</dbReference>
<organism evidence="1 2">
    <name type="scientific">Aphanomyces astaci</name>
    <name type="common">Crayfish plague agent</name>
    <dbReference type="NCBI Taxonomy" id="112090"/>
    <lineage>
        <taxon>Eukaryota</taxon>
        <taxon>Sar</taxon>
        <taxon>Stramenopiles</taxon>
        <taxon>Oomycota</taxon>
        <taxon>Saprolegniomycetes</taxon>
        <taxon>Saprolegniales</taxon>
        <taxon>Verrucalvaceae</taxon>
        <taxon>Aphanomyces</taxon>
    </lineage>
</organism>
<reference evidence="1 2" key="1">
    <citation type="submission" date="2019-06" db="EMBL/GenBank/DDBJ databases">
        <title>Genomics analysis of Aphanomyces spp. identifies a new class of oomycete effector associated with host adaptation.</title>
        <authorList>
            <person name="Gaulin E."/>
        </authorList>
    </citation>
    <scope>NUCLEOTIDE SEQUENCE [LARGE SCALE GENOMIC DNA]</scope>
    <source>
        <strain evidence="1 2">E</strain>
    </source>
</reference>
<dbReference type="InterPro" id="IPR036397">
    <property type="entry name" value="RNaseH_sf"/>
</dbReference>
<sequence>MTWFTTFGCFDTWVSDGRSNFKNKEIEKVRKLVGAHHHITTAYSSLANGTVEVVNRLVLRAAQRNEAERGRMAACVAARSRRPQPSAGGRLGGIAPVTAFTSLPAKTPLAGFVHPMSKEVYVTDWLGAARQKHVTDIQVALDEMHRNVEVRSDKVRQQARGRRDRKSQVNFAGFSVGILCLSDRSSTV</sequence>
<protein>
    <recommendedName>
        <fullName evidence="3">Integrase catalytic domain-containing protein</fullName>
    </recommendedName>
</protein>
<dbReference type="Gene3D" id="3.30.420.10">
    <property type="entry name" value="Ribonuclease H-like superfamily/Ribonuclease H"/>
    <property type="match status" value="1"/>
</dbReference>
<proteinExistence type="predicted"/>